<accession>A0A316W0G5</accession>
<dbReference type="EMBL" id="KZ819378">
    <property type="protein sequence ID" value="PWN42618.1"/>
    <property type="molecule type" value="Genomic_DNA"/>
</dbReference>
<feature type="region of interest" description="Disordered" evidence="1">
    <location>
        <begin position="657"/>
        <end position="693"/>
    </location>
</feature>
<feature type="region of interest" description="Disordered" evidence="1">
    <location>
        <begin position="623"/>
        <end position="643"/>
    </location>
</feature>
<feature type="region of interest" description="Disordered" evidence="1">
    <location>
        <begin position="708"/>
        <end position="751"/>
    </location>
</feature>
<feature type="compositionally biased region" description="Polar residues" evidence="1">
    <location>
        <begin position="352"/>
        <end position="371"/>
    </location>
</feature>
<organism evidence="2 3">
    <name type="scientific">Ceraceosorus guamensis</name>
    <dbReference type="NCBI Taxonomy" id="1522189"/>
    <lineage>
        <taxon>Eukaryota</taxon>
        <taxon>Fungi</taxon>
        <taxon>Dikarya</taxon>
        <taxon>Basidiomycota</taxon>
        <taxon>Ustilaginomycotina</taxon>
        <taxon>Exobasidiomycetes</taxon>
        <taxon>Ceraceosorales</taxon>
        <taxon>Ceraceosoraceae</taxon>
        <taxon>Ceraceosorus</taxon>
    </lineage>
</organism>
<evidence type="ECO:0000313" key="3">
    <source>
        <dbReference type="Proteomes" id="UP000245783"/>
    </source>
</evidence>
<feature type="region of interest" description="Disordered" evidence="1">
    <location>
        <begin position="342"/>
        <end position="389"/>
    </location>
</feature>
<feature type="compositionally biased region" description="Polar residues" evidence="1">
    <location>
        <begin position="624"/>
        <end position="638"/>
    </location>
</feature>
<protein>
    <submittedName>
        <fullName evidence="2">Uncharacterized protein</fullName>
    </submittedName>
</protein>
<dbReference type="STRING" id="1522189.A0A316W0G5"/>
<feature type="compositionally biased region" description="Basic and acidic residues" evidence="1">
    <location>
        <begin position="555"/>
        <end position="567"/>
    </location>
</feature>
<evidence type="ECO:0000313" key="2">
    <source>
        <dbReference type="EMBL" id="PWN42618.1"/>
    </source>
</evidence>
<feature type="compositionally biased region" description="Low complexity" evidence="1">
    <location>
        <begin position="497"/>
        <end position="518"/>
    </location>
</feature>
<reference evidence="2 3" key="1">
    <citation type="journal article" date="2018" name="Mol. Biol. Evol.">
        <title>Broad Genomic Sampling Reveals a Smut Pathogenic Ancestry of the Fungal Clade Ustilaginomycotina.</title>
        <authorList>
            <person name="Kijpornyongpan T."/>
            <person name="Mondo S.J."/>
            <person name="Barry K."/>
            <person name="Sandor L."/>
            <person name="Lee J."/>
            <person name="Lipzen A."/>
            <person name="Pangilinan J."/>
            <person name="LaButti K."/>
            <person name="Hainaut M."/>
            <person name="Henrissat B."/>
            <person name="Grigoriev I.V."/>
            <person name="Spatafora J.W."/>
            <person name="Aime M.C."/>
        </authorList>
    </citation>
    <scope>NUCLEOTIDE SEQUENCE [LARGE SCALE GENOMIC DNA]</scope>
    <source>
        <strain evidence="2 3">MCA 4658</strain>
    </source>
</reference>
<feature type="region of interest" description="Disordered" evidence="1">
    <location>
        <begin position="496"/>
        <end position="567"/>
    </location>
</feature>
<sequence>MALYLPNTSSSEDAVVTQMSAAAEHVAETTRHQSRRCSLTILAPALQDRPGAPRSKSACAVGWHSVSDDILVPFLDRPCEVRGLLHQPINSSLLQSLRACRSEWPKLQQLLFDSPRDELNDCAWLHQIRRLLAARDAKLFADLVACLGAEHLDSTRVDLVDPARLSTSATNTSSSSHLQHDIWAQAGHDGDERYERPTWHTRRVSFADEEPSGKLEVEVLQEIPQTWQLDSREVLPYEQAFLQSPKPFHKRSLSTGGSAHSLPDIDEEAATGASHKDRPRSISLVGTPNELNEVLQNGYQALRFTSSECEDGRATVQHDAEALHTPAPAQIKRHRRFSDLFKPLTPIHPEPQHSSLDQPTSSNQNSVTASASDRKIEARTGTLGVPPAARRRMSFARSFGELKPVVRSRRNSHASNFDSASAPPSHRLLALDADNEKHPRPLIERIAELEEQGVEKPAWLGILPDGRTRHPSAGAKAANPALAAFRASLGWPVTALSRPSSRGASSSGENSSRSASPAKLGQSVGPVATEHSGRKDVRASQDQELRSVAGAGPETESKTKAQGFQDRRGTVLHEAPHHRLSGLAHGGGLGSAISLKRSGALYSQRPRASTVYNDGTGAAAATAFESQSSKSPFPSIQPRSGGFESFMGELRQIRNASRRSRALSGGSVDSVPLSSGSQAVASEESDHDWLHRPGGLGSLTSLRNDLDGRPSGWIDVRNSHSDRSVRSESSDSDFQNGAGEMSSPSTSVANSPELAKLHCAPNFSHVNSPKSLPLADSSTHAAVTRALPARSDTHIKSAFASTKTPAKLLFPVGPSDSRPDKFRKMLESASARKVTGNMSSMSSLGSESVDRLVALVTTVARSELDDATLLARIGSEIFMMVDHSRDPKSESRKLEERVRAEDLLCDDDDANRFELFEKLLHAFGVEKGVVGEVRDRFAPATALSLSP</sequence>
<gene>
    <name evidence="2" type="ORF">IE81DRAFT_366545</name>
</gene>
<evidence type="ECO:0000256" key="1">
    <source>
        <dbReference type="SAM" id="MobiDB-lite"/>
    </source>
</evidence>
<feature type="compositionally biased region" description="Basic and acidic residues" evidence="1">
    <location>
        <begin position="717"/>
        <end position="729"/>
    </location>
</feature>
<dbReference type="OrthoDB" id="2591449at2759"/>
<proteinExistence type="predicted"/>
<feature type="compositionally biased region" description="Basic and acidic residues" evidence="1">
    <location>
        <begin position="531"/>
        <end position="545"/>
    </location>
</feature>
<keyword evidence="3" id="KW-1185">Reference proteome</keyword>
<dbReference type="InParanoid" id="A0A316W0G5"/>
<dbReference type="RefSeq" id="XP_025369778.1">
    <property type="nucleotide sequence ID" value="XM_025517018.1"/>
</dbReference>
<dbReference type="AlphaFoldDB" id="A0A316W0G5"/>
<name>A0A316W0G5_9BASI</name>
<dbReference type="Proteomes" id="UP000245783">
    <property type="component" value="Unassembled WGS sequence"/>
</dbReference>
<dbReference type="GeneID" id="37038888"/>